<proteinExistence type="predicted"/>
<reference evidence="1 2" key="1">
    <citation type="submission" date="2024-01" db="EMBL/GenBank/DDBJ databases">
        <title>Complete genome sequence of Citroniella saccharovorans strain M6.X9, isolated from human fecal sample.</title>
        <authorList>
            <person name="Cheng G."/>
            <person name="Westerholm M."/>
            <person name="Schnurer A."/>
        </authorList>
    </citation>
    <scope>NUCLEOTIDE SEQUENCE [LARGE SCALE GENOMIC DNA]</scope>
    <source>
        <strain evidence="1 2">DSM 29873</strain>
    </source>
</reference>
<protein>
    <submittedName>
        <fullName evidence="1">Uncharacterized protein</fullName>
    </submittedName>
</protein>
<evidence type="ECO:0000313" key="1">
    <source>
        <dbReference type="EMBL" id="MEB3429985.1"/>
    </source>
</evidence>
<dbReference type="RefSeq" id="WP_324620138.1">
    <property type="nucleotide sequence ID" value="NZ_JAYKOT010000003.1"/>
</dbReference>
<name>A0AAW9MVA7_9FIRM</name>
<dbReference type="EMBL" id="JAYKOT010000003">
    <property type="protein sequence ID" value="MEB3429985.1"/>
    <property type="molecule type" value="Genomic_DNA"/>
</dbReference>
<sequence>MVFLCTSEGANNGWARDVLVITDQGTRDTAKYCAHSLNVKDEPLNKKLDNNLYDKACGFNLKYRY</sequence>
<keyword evidence="2" id="KW-1185">Reference proteome</keyword>
<gene>
    <name evidence="1" type="ORF">VLK81_08295</name>
</gene>
<organism evidence="1 2">
    <name type="scientific">Citroniella saccharovorans</name>
    <dbReference type="NCBI Taxonomy" id="2053367"/>
    <lineage>
        <taxon>Bacteria</taxon>
        <taxon>Bacillati</taxon>
        <taxon>Bacillota</taxon>
        <taxon>Tissierellia</taxon>
        <taxon>Tissierellales</taxon>
        <taxon>Peptoniphilaceae</taxon>
        <taxon>Citroniella</taxon>
    </lineage>
</organism>
<comment type="caution">
    <text evidence="1">The sequence shown here is derived from an EMBL/GenBank/DDBJ whole genome shotgun (WGS) entry which is preliminary data.</text>
</comment>
<dbReference type="AlphaFoldDB" id="A0AAW9MVA7"/>
<dbReference type="Proteomes" id="UP001357733">
    <property type="component" value="Unassembled WGS sequence"/>
</dbReference>
<accession>A0AAW9MVA7</accession>
<evidence type="ECO:0000313" key="2">
    <source>
        <dbReference type="Proteomes" id="UP001357733"/>
    </source>
</evidence>